<dbReference type="GO" id="GO:0005829">
    <property type="term" value="C:cytosol"/>
    <property type="evidence" value="ECO:0007669"/>
    <property type="project" value="TreeGrafter"/>
</dbReference>
<dbReference type="PANTHER" id="PTHR30231:SF4">
    <property type="entry name" value="PROTEIN NEN2"/>
    <property type="match status" value="1"/>
</dbReference>
<dbReference type="GO" id="GO:0003676">
    <property type="term" value="F:nucleic acid binding"/>
    <property type="evidence" value="ECO:0007669"/>
    <property type="project" value="InterPro"/>
</dbReference>
<feature type="domain" description="Exonuclease" evidence="4">
    <location>
        <begin position="45"/>
        <end position="215"/>
    </location>
</feature>
<keyword evidence="1" id="KW-0540">Nuclease</keyword>
<organism evidence="5 6">
    <name type="scientific">Sulfuritortus calidifontis</name>
    <dbReference type="NCBI Taxonomy" id="1914471"/>
    <lineage>
        <taxon>Bacteria</taxon>
        <taxon>Pseudomonadati</taxon>
        <taxon>Pseudomonadota</taxon>
        <taxon>Betaproteobacteria</taxon>
        <taxon>Nitrosomonadales</taxon>
        <taxon>Thiobacillaceae</taxon>
        <taxon>Sulfuritortus</taxon>
    </lineage>
</organism>
<dbReference type="Pfam" id="PF00929">
    <property type="entry name" value="RNase_T"/>
    <property type="match status" value="1"/>
</dbReference>
<dbReference type="Gene3D" id="3.30.420.10">
    <property type="entry name" value="Ribonuclease H-like superfamily/Ribonuclease H"/>
    <property type="match status" value="1"/>
</dbReference>
<evidence type="ECO:0000313" key="5">
    <source>
        <dbReference type="EMBL" id="TCS72143.1"/>
    </source>
</evidence>
<dbReference type="GO" id="GO:0008408">
    <property type="term" value="F:3'-5' exonuclease activity"/>
    <property type="evidence" value="ECO:0007669"/>
    <property type="project" value="TreeGrafter"/>
</dbReference>
<dbReference type="SMART" id="SM00479">
    <property type="entry name" value="EXOIII"/>
    <property type="match status" value="1"/>
</dbReference>
<reference evidence="5 6" key="1">
    <citation type="submission" date="2019-03" db="EMBL/GenBank/DDBJ databases">
        <title>Genomic Encyclopedia of Type Strains, Phase IV (KMG-IV): sequencing the most valuable type-strain genomes for metagenomic binning, comparative biology and taxonomic classification.</title>
        <authorList>
            <person name="Goeker M."/>
        </authorList>
    </citation>
    <scope>NUCLEOTIDE SEQUENCE [LARGE SCALE GENOMIC DNA]</scope>
    <source>
        <strain evidence="5 6">DSM 103923</strain>
    </source>
</reference>
<evidence type="ECO:0000256" key="3">
    <source>
        <dbReference type="ARBA" id="ARBA00022839"/>
    </source>
</evidence>
<dbReference type="RefSeq" id="WP_126463846.1">
    <property type="nucleotide sequence ID" value="NZ_AP018721.1"/>
</dbReference>
<name>A0A4R3JVN2_9PROT</name>
<evidence type="ECO:0000313" key="6">
    <source>
        <dbReference type="Proteomes" id="UP000295135"/>
    </source>
</evidence>
<dbReference type="PANTHER" id="PTHR30231">
    <property type="entry name" value="DNA POLYMERASE III SUBUNIT EPSILON"/>
    <property type="match status" value="1"/>
</dbReference>
<dbReference type="InterPro" id="IPR036397">
    <property type="entry name" value="RNaseH_sf"/>
</dbReference>
<evidence type="ECO:0000256" key="2">
    <source>
        <dbReference type="ARBA" id="ARBA00022801"/>
    </source>
</evidence>
<proteinExistence type="predicted"/>
<dbReference type="SUPFAM" id="SSF53098">
    <property type="entry name" value="Ribonuclease H-like"/>
    <property type="match status" value="1"/>
</dbReference>
<dbReference type="CDD" id="cd06127">
    <property type="entry name" value="DEDDh"/>
    <property type="match status" value="1"/>
</dbReference>
<protein>
    <submittedName>
        <fullName evidence="5">DNA polymerase-3 subunit epsilon</fullName>
    </submittedName>
</protein>
<gene>
    <name evidence="5" type="ORF">EDC61_10658</name>
</gene>
<keyword evidence="6" id="KW-1185">Reference proteome</keyword>
<comment type="caution">
    <text evidence="5">The sequence shown here is derived from an EMBL/GenBank/DDBJ whole genome shotgun (WGS) entry which is preliminary data.</text>
</comment>
<dbReference type="GO" id="GO:0006259">
    <property type="term" value="P:DNA metabolic process"/>
    <property type="evidence" value="ECO:0007669"/>
    <property type="project" value="UniProtKB-ARBA"/>
</dbReference>
<dbReference type="AlphaFoldDB" id="A0A4R3JVN2"/>
<dbReference type="EMBL" id="SLZY01000006">
    <property type="protein sequence ID" value="TCS72143.1"/>
    <property type="molecule type" value="Genomic_DNA"/>
</dbReference>
<evidence type="ECO:0000259" key="4">
    <source>
        <dbReference type="SMART" id="SM00479"/>
    </source>
</evidence>
<keyword evidence="3" id="KW-0269">Exonuclease</keyword>
<dbReference type="InterPro" id="IPR013520">
    <property type="entry name" value="Ribonucl_H"/>
</dbReference>
<dbReference type="OrthoDB" id="5497329at2"/>
<evidence type="ECO:0000256" key="1">
    <source>
        <dbReference type="ARBA" id="ARBA00022722"/>
    </source>
</evidence>
<dbReference type="Proteomes" id="UP000295135">
    <property type="component" value="Unassembled WGS sequence"/>
</dbReference>
<dbReference type="InterPro" id="IPR012337">
    <property type="entry name" value="RNaseH-like_sf"/>
</dbReference>
<accession>A0A4R3JVN2</accession>
<keyword evidence="2" id="KW-0378">Hydrolase</keyword>
<sequence>MSLPLWHWLARRLDRVALPPDLAGRLAAWQALPPADLSLPLAQGRYVVVDVESTGLDMRRDRLIAIGAVAVVDGRIRLADSFEIVLRQVQVSAKNNILIHGIGGERQREGVEPAEALLRFLEYLGASPLVAFHVAFDETMIRRACRQYLGIRFRRPWLDLAYVMPGLLPNTNRKHRALDHWTGRFSIGNYARHNALADALATAQLLLAALPLARTQGFDHFQALQDLEKAQHWLERNT</sequence>